<comment type="caution">
    <text evidence="2">The sequence shown here is derived from an EMBL/GenBank/DDBJ whole genome shotgun (WGS) entry which is preliminary data.</text>
</comment>
<dbReference type="AlphaFoldDB" id="A0A8X6K9N4"/>
<gene>
    <name evidence="2" type="ORF">TNCT_483311</name>
</gene>
<accession>A0A8X6K9N4</accession>
<protein>
    <submittedName>
        <fullName evidence="2">Uncharacterized protein</fullName>
    </submittedName>
</protein>
<feature type="region of interest" description="Disordered" evidence="1">
    <location>
        <begin position="14"/>
        <end position="119"/>
    </location>
</feature>
<evidence type="ECO:0000313" key="3">
    <source>
        <dbReference type="Proteomes" id="UP000887116"/>
    </source>
</evidence>
<reference evidence="2" key="1">
    <citation type="submission" date="2020-07" db="EMBL/GenBank/DDBJ databases">
        <title>Multicomponent nature underlies the extraordinary mechanical properties of spider dragline silk.</title>
        <authorList>
            <person name="Kono N."/>
            <person name="Nakamura H."/>
            <person name="Mori M."/>
            <person name="Yoshida Y."/>
            <person name="Ohtoshi R."/>
            <person name="Malay A.D."/>
            <person name="Moran D.A.P."/>
            <person name="Tomita M."/>
            <person name="Numata K."/>
            <person name="Arakawa K."/>
        </authorList>
    </citation>
    <scope>NUCLEOTIDE SEQUENCE</scope>
</reference>
<dbReference type="EMBL" id="BMAO01000438">
    <property type="protein sequence ID" value="GFQ66889.1"/>
    <property type="molecule type" value="Genomic_DNA"/>
</dbReference>
<sequence>MRCDRRAVDRSISFGKRLREPSSNGPVHGISRPSRVLHFSGTPNLREFGDFRPRGRAGTSASLRKNAESQHRLEVVSDGSQIEEDTLGALMPEEGSPRNRENGPKFGRTAVPPRVRISS</sequence>
<organism evidence="2 3">
    <name type="scientific">Trichonephila clavata</name>
    <name type="common">Joro spider</name>
    <name type="synonym">Nephila clavata</name>
    <dbReference type="NCBI Taxonomy" id="2740835"/>
    <lineage>
        <taxon>Eukaryota</taxon>
        <taxon>Metazoa</taxon>
        <taxon>Ecdysozoa</taxon>
        <taxon>Arthropoda</taxon>
        <taxon>Chelicerata</taxon>
        <taxon>Arachnida</taxon>
        <taxon>Araneae</taxon>
        <taxon>Araneomorphae</taxon>
        <taxon>Entelegynae</taxon>
        <taxon>Araneoidea</taxon>
        <taxon>Nephilidae</taxon>
        <taxon>Trichonephila</taxon>
    </lineage>
</organism>
<proteinExistence type="predicted"/>
<feature type="compositionally biased region" description="Basic and acidic residues" evidence="1">
    <location>
        <begin position="65"/>
        <end position="75"/>
    </location>
</feature>
<evidence type="ECO:0000313" key="2">
    <source>
        <dbReference type="EMBL" id="GFQ66889.1"/>
    </source>
</evidence>
<name>A0A8X6K9N4_TRICU</name>
<keyword evidence="3" id="KW-1185">Reference proteome</keyword>
<evidence type="ECO:0000256" key="1">
    <source>
        <dbReference type="SAM" id="MobiDB-lite"/>
    </source>
</evidence>
<dbReference type="Proteomes" id="UP000887116">
    <property type="component" value="Unassembled WGS sequence"/>
</dbReference>